<dbReference type="Gene3D" id="3.60.110.10">
    <property type="entry name" value="Carbon-nitrogen hydrolase"/>
    <property type="match status" value="1"/>
</dbReference>
<evidence type="ECO:0000256" key="3">
    <source>
        <dbReference type="ARBA" id="ARBA00022475"/>
    </source>
</evidence>
<accession>A0A6I4J1I9</accession>
<feature type="transmembrane region" description="Helical" evidence="10">
    <location>
        <begin position="115"/>
        <end position="137"/>
    </location>
</feature>
<keyword evidence="5 10" id="KW-0812">Transmembrane</keyword>
<dbReference type="PANTHER" id="PTHR38686:SF1">
    <property type="entry name" value="APOLIPOPROTEIN N-ACYLTRANSFERASE"/>
    <property type="match status" value="1"/>
</dbReference>
<name>A0A6I4J1I9_9SPHN</name>
<dbReference type="InterPro" id="IPR045378">
    <property type="entry name" value="LNT_N"/>
</dbReference>
<comment type="similarity">
    <text evidence="2">Belongs to the CN hydrolase family. Apolipoprotein N-acyltransferase subfamily.</text>
</comment>
<dbReference type="SUPFAM" id="SSF56317">
    <property type="entry name" value="Carbon-nitrogen hydrolase"/>
    <property type="match status" value="1"/>
</dbReference>
<keyword evidence="4" id="KW-0808">Transferase</keyword>
<dbReference type="InterPro" id="IPR036526">
    <property type="entry name" value="C-N_Hydrolase_sf"/>
</dbReference>
<evidence type="ECO:0000256" key="8">
    <source>
        <dbReference type="ARBA" id="ARBA00023315"/>
    </source>
</evidence>
<comment type="subcellular location">
    <subcellularLocation>
        <location evidence="1">Cell membrane</location>
        <topology evidence="1">Multi-pass membrane protein</topology>
    </subcellularLocation>
</comment>
<dbReference type="EMBL" id="WQMS01000011">
    <property type="protein sequence ID" value="MVO78134.1"/>
    <property type="molecule type" value="Genomic_DNA"/>
</dbReference>
<dbReference type="GO" id="GO:0042158">
    <property type="term" value="P:lipoprotein biosynthetic process"/>
    <property type="evidence" value="ECO:0007669"/>
    <property type="project" value="InterPro"/>
</dbReference>
<feature type="region of interest" description="Disordered" evidence="9">
    <location>
        <begin position="1"/>
        <end position="23"/>
    </location>
</feature>
<evidence type="ECO:0000256" key="10">
    <source>
        <dbReference type="SAM" id="Phobius"/>
    </source>
</evidence>
<dbReference type="GO" id="GO:0016410">
    <property type="term" value="F:N-acyltransferase activity"/>
    <property type="evidence" value="ECO:0007669"/>
    <property type="project" value="InterPro"/>
</dbReference>
<feature type="transmembrane region" description="Helical" evidence="10">
    <location>
        <begin position="251"/>
        <end position="271"/>
    </location>
</feature>
<dbReference type="Pfam" id="PF00795">
    <property type="entry name" value="CN_hydrolase"/>
    <property type="match status" value="1"/>
</dbReference>
<keyword evidence="7 10" id="KW-0472">Membrane</keyword>
<proteinExistence type="inferred from homology"/>
<dbReference type="Pfam" id="PF20154">
    <property type="entry name" value="LNT_N"/>
    <property type="match status" value="1"/>
</dbReference>
<evidence type="ECO:0000256" key="2">
    <source>
        <dbReference type="ARBA" id="ARBA00010065"/>
    </source>
</evidence>
<evidence type="ECO:0000256" key="9">
    <source>
        <dbReference type="SAM" id="MobiDB-lite"/>
    </source>
</evidence>
<evidence type="ECO:0000256" key="7">
    <source>
        <dbReference type="ARBA" id="ARBA00023136"/>
    </source>
</evidence>
<sequence>MRVACTTSRSQLPHRRSPRRYGKSAHRCLSRILEMLDSTRSLTSARPVPKARSGPRNFDRCRNWTTALATPSAERIACLVLGSVLTAFTVGNAMLAVAAWLAPTFMLRFVRTSRLAPGIYLGTFGLICAHAVAWDGVLPFQGAFYYAVVAGVGLTLFLPFIVDRLFCEHASGLVRAFIFPAALTAVEYLFSQLGNGSWGAVAYSQYGNLALNQIVSVTGLWGISFLTGWFASVFNDLWECRGSGAQARRRAAAFGAALALVLVGGGLRLTLAPAQTPSVRIAGIVVDNMDVFRNSWGPLSYGQTLSEQAADQVRPKADALLKRLIAQSRAEARAGAKIVVWSEGNALAFKKDERELIAAGQRLAAEEKIYLFMSVATMQPGHPRAENKIIVVDPQGRVRATYLKSHPTPGEMSIPGDGVMGFLETPYGTLAWAICYDYDYPALIRQAAVAGADILIDPSWEGPAMAPLHSQMASFRAIENGASLFRPANGGMSLAVDARGQVLAALSGSAAEGPHHTLVASLPIEGTWTIYGHAGDTLPWMAAGFLLFAFITVSRKASPTLI</sequence>
<feature type="compositionally biased region" description="Basic residues" evidence="9">
    <location>
        <begin position="12"/>
        <end position="23"/>
    </location>
</feature>
<evidence type="ECO:0000313" key="13">
    <source>
        <dbReference type="Proteomes" id="UP000441389"/>
    </source>
</evidence>
<gene>
    <name evidence="12" type="ORF">GON01_09330</name>
</gene>
<organism evidence="12 13">
    <name type="scientific">Sphingomonas horti</name>
    <dbReference type="NCBI Taxonomy" id="2682842"/>
    <lineage>
        <taxon>Bacteria</taxon>
        <taxon>Pseudomonadati</taxon>
        <taxon>Pseudomonadota</taxon>
        <taxon>Alphaproteobacteria</taxon>
        <taxon>Sphingomonadales</taxon>
        <taxon>Sphingomonadaceae</taxon>
        <taxon>Sphingomonas</taxon>
    </lineage>
</organism>
<evidence type="ECO:0000313" key="12">
    <source>
        <dbReference type="EMBL" id="MVO78134.1"/>
    </source>
</evidence>
<reference evidence="12 13" key="1">
    <citation type="submission" date="2019-12" db="EMBL/GenBank/DDBJ databases">
        <authorList>
            <person name="Huq M.A."/>
        </authorList>
    </citation>
    <scope>NUCLEOTIDE SEQUENCE [LARGE SCALE GENOMIC DNA]</scope>
    <source>
        <strain evidence="12 13">MAH-20</strain>
    </source>
</reference>
<dbReference type="PANTHER" id="PTHR38686">
    <property type="entry name" value="APOLIPOPROTEIN N-ACYLTRANSFERASE"/>
    <property type="match status" value="1"/>
</dbReference>
<dbReference type="GO" id="GO:0005886">
    <property type="term" value="C:plasma membrane"/>
    <property type="evidence" value="ECO:0007669"/>
    <property type="project" value="UniProtKB-SubCell"/>
</dbReference>
<keyword evidence="8" id="KW-0012">Acyltransferase</keyword>
<feature type="compositionally biased region" description="Polar residues" evidence="9">
    <location>
        <begin position="1"/>
        <end position="11"/>
    </location>
</feature>
<dbReference type="PROSITE" id="PS50263">
    <property type="entry name" value="CN_HYDROLASE"/>
    <property type="match status" value="1"/>
</dbReference>
<feature type="transmembrane region" description="Helical" evidence="10">
    <location>
        <begin position="210"/>
        <end position="231"/>
    </location>
</feature>
<keyword evidence="3" id="KW-1003">Cell membrane</keyword>
<evidence type="ECO:0000256" key="6">
    <source>
        <dbReference type="ARBA" id="ARBA00022989"/>
    </source>
</evidence>
<dbReference type="Proteomes" id="UP000441389">
    <property type="component" value="Unassembled WGS sequence"/>
</dbReference>
<keyword evidence="13" id="KW-1185">Reference proteome</keyword>
<feature type="transmembrane region" description="Helical" evidence="10">
    <location>
        <begin position="173"/>
        <end position="190"/>
    </location>
</feature>
<protein>
    <recommendedName>
        <fullName evidence="11">CN hydrolase domain-containing protein</fullName>
    </recommendedName>
</protein>
<feature type="transmembrane region" description="Helical" evidence="10">
    <location>
        <begin position="143"/>
        <end position="161"/>
    </location>
</feature>
<dbReference type="InterPro" id="IPR003010">
    <property type="entry name" value="C-N_Hydrolase"/>
</dbReference>
<evidence type="ECO:0000256" key="1">
    <source>
        <dbReference type="ARBA" id="ARBA00004651"/>
    </source>
</evidence>
<evidence type="ECO:0000259" key="11">
    <source>
        <dbReference type="PROSITE" id="PS50263"/>
    </source>
</evidence>
<feature type="transmembrane region" description="Helical" evidence="10">
    <location>
        <begin position="79"/>
        <end position="103"/>
    </location>
</feature>
<dbReference type="InterPro" id="IPR004563">
    <property type="entry name" value="Apolipo_AcylTrfase"/>
</dbReference>
<evidence type="ECO:0000256" key="4">
    <source>
        <dbReference type="ARBA" id="ARBA00022679"/>
    </source>
</evidence>
<evidence type="ECO:0000256" key="5">
    <source>
        <dbReference type="ARBA" id="ARBA00022692"/>
    </source>
</evidence>
<dbReference type="AlphaFoldDB" id="A0A6I4J1I9"/>
<feature type="domain" description="CN hydrolase" evidence="11">
    <location>
        <begin position="306"/>
        <end position="524"/>
    </location>
</feature>
<keyword evidence="6 10" id="KW-1133">Transmembrane helix</keyword>
<comment type="caution">
    <text evidence="12">The sequence shown here is derived from an EMBL/GenBank/DDBJ whole genome shotgun (WGS) entry which is preliminary data.</text>
</comment>